<keyword evidence="2" id="KW-0732">Signal</keyword>
<evidence type="ECO:0000313" key="3">
    <source>
        <dbReference type="EMBL" id="GBQ91728.1"/>
    </source>
</evidence>
<keyword evidence="4" id="KW-1185">Reference proteome</keyword>
<evidence type="ECO:0000256" key="2">
    <source>
        <dbReference type="SAM" id="SignalP"/>
    </source>
</evidence>
<keyword evidence="1" id="KW-0472">Membrane</keyword>
<dbReference type="Proteomes" id="UP001062776">
    <property type="component" value="Unassembled WGS sequence"/>
</dbReference>
<comment type="caution">
    <text evidence="3">The sequence shown here is derived from an EMBL/GenBank/DDBJ whole genome shotgun (WGS) entry which is preliminary data.</text>
</comment>
<proteinExistence type="predicted"/>
<evidence type="ECO:0000256" key="1">
    <source>
        <dbReference type="SAM" id="Phobius"/>
    </source>
</evidence>
<sequence>MRLAVAGLVLVAFALSLTLQTLAAPEETPRAEIERLIGVDIAPAMSMPDCEGMPDMVMPGKTGGAQKGHHHDAACALCPLLQLGVFILGSSVFLAFATSITLERRFRLPLCRAPPHLRWCLPPSHAPPLPRI</sequence>
<evidence type="ECO:0008006" key="5">
    <source>
        <dbReference type="Google" id="ProtNLM"/>
    </source>
</evidence>
<feature type="signal peptide" evidence="2">
    <location>
        <begin position="1"/>
        <end position="23"/>
    </location>
</feature>
<name>A0ABQ0Q522_9PROT</name>
<dbReference type="RefSeq" id="WP_264816631.1">
    <property type="nucleotide sequence ID" value="NZ_BAPV01000043.1"/>
</dbReference>
<dbReference type="EMBL" id="BAPV01000043">
    <property type="protein sequence ID" value="GBQ91728.1"/>
    <property type="molecule type" value="Genomic_DNA"/>
</dbReference>
<evidence type="ECO:0000313" key="4">
    <source>
        <dbReference type="Proteomes" id="UP001062776"/>
    </source>
</evidence>
<keyword evidence="1" id="KW-1133">Transmembrane helix</keyword>
<organism evidence="3 4">
    <name type="scientific">Asaia krungthepensis NRIC 0535</name>
    <dbReference type="NCBI Taxonomy" id="1307925"/>
    <lineage>
        <taxon>Bacteria</taxon>
        <taxon>Pseudomonadati</taxon>
        <taxon>Pseudomonadota</taxon>
        <taxon>Alphaproteobacteria</taxon>
        <taxon>Acetobacterales</taxon>
        <taxon>Acetobacteraceae</taxon>
        <taxon>Asaia</taxon>
    </lineage>
</organism>
<keyword evidence="1" id="KW-0812">Transmembrane</keyword>
<gene>
    <name evidence="3" type="ORF">AA0535_2378</name>
</gene>
<reference evidence="3" key="1">
    <citation type="submission" date="2013-04" db="EMBL/GenBank/DDBJ databases">
        <title>The genome sequencing project of 58 acetic acid bacteria.</title>
        <authorList>
            <person name="Okamoto-Kainuma A."/>
            <person name="Ishikawa M."/>
            <person name="Umino S."/>
            <person name="Koizumi Y."/>
            <person name="Shiwa Y."/>
            <person name="Yoshikawa H."/>
            <person name="Matsutani M."/>
            <person name="Matsushita K."/>
        </authorList>
    </citation>
    <scope>NUCLEOTIDE SEQUENCE</scope>
    <source>
        <strain evidence="3">NRIC 0535</strain>
    </source>
</reference>
<accession>A0ABQ0Q522</accession>
<feature type="transmembrane region" description="Helical" evidence="1">
    <location>
        <begin position="80"/>
        <end position="102"/>
    </location>
</feature>
<feature type="chain" id="PRO_5047008053" description="DUF2946 domain-containing protein" evidence="2">
    <location>
        <begin position="24"/>
        <end position="132"/>
    </location>
</feature>
<protein>
    <recommendedName>
        <fullName evidence="5">DUF2946 domain-containing protein</fullName>
    </recommendedName>
</protein>